<reference evidence="1" key="1">
    <citation type="journal article" date="2021" name="New Phytol.">
        <title>Evolutionary innovations through gain and loss of genes in the ectomycorrhizal Boletales.</title>
        <authorList>
            <person name="Wu G."/>
            <person name="Miyauchi S."/>
            <person name="Morin E."/>
            <person name="Kuo A."/>
            <person name="Drula E."/>
            <person name="Varga T."/>
            <person name="Kohler A."/>
            <person name="Feng B."/>
            <person name="Cao Y."/>
            <person name="Lipzen A."/>
            <person name="Daum C."/>
            <person name="Hundley H."/>
            <person name="Pangilinan J."/>
            <person name="Johnson J."/>
            <person name="Barry K."/>
            <person name="LaButti K."/>
            <person name="Ng V."/>
            <person name="Ahrendt S."/>
            <person name="Min B."/>
            <person name="Choi I.G."/>
            <person name="Park H."/>
            <person name="Plett J.M."/>
            <person name="Magnuson J."/>
            <person name="Spatafora J.W."/>
            <person name="Nagy L.G."/>
            <person name="Henrissat B."/>
            <person name="Grigoriev I.V."/>
            <person name="Yang Z.L."/>
            <person name="Xu J."/>
            <person name="Martin F.M."/>
        </authorList>
    </citation>
    <scope>NUCLEOTIDE SEQUENCE</scope>
    <source>
        <strain evidence="1">ATCC 28755</strain>
    </source>
</reference>
<sequence>MLGVILCILAINSAYLLLLTHPLDVLRIGSDSLRSRLYWVYTASISFRGIGWNTHARNIPAPLAQNRIDFVLSTVLRAVRQLVLFDAAQLYVCYNPVCAVNGPASVSITSQGYLLRCASIVAWGAMTYSSLNVVHSLFAVVDVALGLSEVSSWPQSFGRWKDSYTLRKFWGRIWHQLLRQVKPLMACTGQSITTLFYIASQLHCEVRCKITRLRVRIAGLFIRPALRCILSGAVHVGGDTRLNAKQTGFSWPFFILQAMAITFKDAVIGLARRVGFTEATPLTRLVGYLWVWSWFYASYPAWIDGQISAGFGNMQVLPFLPIMAAIGLVGRLTGSDQVGSVLLHRNSSVVL</sequence>
<accession>A0ACB8A148</accession>
<evidence type="ECO:0000313" key="2">
    <source>
        <dbReference type="Proteomes" id="UP000790377"/>
    </source>
</evidence>
<dbReference type="Proteomes" id="UP000790377">
    <property type="component" value="Unassembled WGS sequence"/>
</dbReference>
<dbReference type="EMBL" id="MU267988">
    <property type="protein sequence ID" value="KAH7906682.1"/>
    <property type="molecule type" value="Genomic_DNA"/>
</dbReference>
<proteinExistence type="predicted"/>
<organism evidence="1 2">
    <name type="scientific">Hygrophoropsis aurantiaca</name>
    <dbReference type="NCBI Taxonomy" id="72124"/>
    <lineage>
        <taxon>Eukaryota</taxon>
        <taxon>Fungi</taxon>
        <taxon>Dikarya</taxon>
        <taxon>Basidiomycota</taxon>
        <taxon>Agaricomycotina</taxon>
        <taxon>Agaricomycetes</taxon>
        <taxon>Agaricomycetidae</taxon>
        <taxon>Boletales</taxon>
        <taxon>Coniophorineae</taxon>
        <taxon>Hygrophoropsidaceae</taxon>
        <taxon>Hygrophoropsis</taxon>
    </lineage>
</organism>
<keyword evidence="2" id="KW-1185">Reference proteome</keyword>
<gene>
    <name evidence="1" type="ORF">BJ138DRAFT_1162063</name>
</gene>
<name>A0ACB8A148_9AGAM</name>
<comment type="caution">
    <text evidence="1">The sequence shown here is derived from an EMBL/GenBank/DDBJ whole genome shotgun (WGS) entry which is preliminary data.</text>
</comment>
<protein>
    <submittedName>
        <fullName evidence="1">Uncharacterized protein</fullName>
    </submittedName>
</protein>
<evidence type="ECO:0000313" key="1">
    <source>
        <dbReference type="EMBL" id="KAH7906682.1"/>
    </source>
</evidence>